<evidence type="ECO:0000259" key="3">
    <source>
        <dbReference type="Pfam" id="PF11852"/>
    </source>
</evidence>
<feature type="domain" description="Glycoside hydrolase family 13 N-terminal" evidence="2">
    <location>
        <begin position="120"/>
        <end position="206"/>
    </location>
</feature>
<keyword evidence="5" id="KW-1185">Reference proteome</keyword>
<organism evidence="4 5">
    <name type="scientific">Bdellovibrio bacteriovorus</name>
    <dbReference type="NCBI Taxonomy" id="959"/>
    <lineage>
        <taxon>Bacteria</taxon>
        <taxon>Pseudomonadati</taxon>
        <taxon>Bdellovibrionota</taxon>
        <taxon>Bdellovibrionia</taxon>
        <taxon>Bdellovibrionales</taxon>
        <taxon>Pseudobdellovibrionaceae</taxon>
        <taxon>Bdellovibrio</taxon>
    </lineage>
</organism>
<dbReference type="Gene3D" id="3.20.20.80">
    <property type="entry name" value="Glycosidases"/>
    <property type="match status" value="1"/>
</dbReference>
<accession>A0A150WSY3</accession>
<comment type="similarity">
    <text evidence="1">Belongs to the glycosyl hydrolase 13 family.</text>
</comment>
<dbReference type="InterPro" id="IPR004193">
    <property type="entry name" value="Glyco_hydro_13_N"/>
</dbReference>
<sequence length="873" mass="98489">MLQFGSYAVAADVRAHWNNSSQILLKLPAGFYASANTQFFLDDASSLLLDASPIQLPLIKIESGFAFLSTAHLSLSQVDELIRRPLQVKISNNSRNVVDVTQIHFSGLLDELYFYDANDLGARCFGAACTVKLWAPTAQNVRLYVFRRSDDPINTAMVLPLTRGAQGTWSTSLAGALEGSYYLYEVTVYSPHTQKIETTFVTDPYSFSLSLNGARSQLVNLNSKNTTPALWNSLRKPPLNSIKESVVYEMHIRDFSATDSTVPTSKRGTYLAFTETQSAGMKHLQSLAEAGLTHLHLLPINDFGSVNENKKEWETFLGPSTNLQEPQSIIGGLREKDPFNWGYDPVHYFTPEGSYAVSGEGESRIREVREMVQAVNKMGLRIVQDVVLNHTYQSGLENLSVFDKIVPLYYYRLDDNGIAHKSSCCWDTASENRMMEKLMIDNVLHWAKVYKFDGFRFDLMSFHSRQTMDKIYKAVHALDINKDGVDGSKILLYGEGWSFGSLHEKSPQDAMTITNSYGSQYGFFNDRLRDAVRGGTTSSAEKSDQGFATGLFFDFNHEPANRGTPGDLNIQRDRLLHYGDVIKAGLAGNLRDFYFREHLGNTIRAGDLRFRGTPVAFASQAIETVNYVSAHDGYGLWDAIQAKAPFYSYGRSPSLASVEERLRMHQLALSIPLLGQGIPFVESGTELLRSKNGDQDSYDSGDFFNRIDWTGKTNYWGEGLPPAWKNINDWSFWEPRLKEQALKVTPAQISRMDKYFRALLRLRQSSDLFKMNSLSEISQHLHFIDNDRQAEPGLIAMHLQDTSEELLIIFNASREARYFQHDLLHQPWRLHPYFDSSIDAALAQVVLMPTQNSVQIPGRTTLVLHLNSSQRIR</sequence>
<dbReference type="SUPFAM" id="SSF81296">
    <property type="entry name" value="E set domains"/>
    <property type="match status" value="1"/>
</dbReference>
<dbReference type="Gene3D" id="2.60.40.10">
    <property type="entry name" value="Immunoglobulins"/>
    <property type="match status" value="1"/>
</dbReference>
<dbReference type="GO" id="GO:0004553">
    <property type="term" value="F:hydrolase activity, hydrolyzing O-glycosyl compounds"/>
    <property type="evidence" value="ECO:0007669"/>
    <property type="project" value="InterPro"/>
</dbReference>
<dbReference type="EMBL" id="LUKE01000001">
    <property type="protein sequence ID" value="KYG67477.1"/>
    <property type="molecule type" value="Genomic_DNA"/>
</dbReference>
<dbReference type="InterPro" id="IPR013783">
    <property type="entry name" value="Ig-like_fold"/>
</dbReference>
<proteinExistence type="inferred from homology"/>
<dbReference type="Pfam" id="PF11852">
    <property type="entry name" value="Pullul_strch_C"/>
    <property type="match status" value="1"/>
</dbReference>
<dbReference type="Proteomes" id="UP000075320">
    <property type="component" value="Unassembled WGS sequence"/>
</dbReference>
<reference evidence="4 5" key="1">
    <citation type="submission" date="2016-03" db="EMBL/GenBank/DDBJ databases">
        <authorList>
            <person name="Ploux O."/>
        </authorList>
    </citation>
    <scope>NUCLEOTIDE SEQUENCE [LARGE SCALE GENOMIC DNA]</scope>
    <source>
        <strain evidence="4 5">R0</strain>
    </source>
</reference>
<dbReference type="InterPro" id="IPR017853">
    <property type="entry name" value="GH"/>
</dbReference>
<evidence type="ECO:0000313" key="4">
    <source>
        <dbReference type="EMBL" id="KYG67477.1"/>
    </source>
</evidence>
<evidence type="ECO:0000256" key="1">
    <source>
        <dbReference type="ARBA" id="ARBA00008061"/>
    </source>
</evidence>
<dbReference type="CDD" id="cd11341">
    <property type="entry name" value="AmyAc_Pullulanase_LD-like"/>
    <property type="match status" value="1"/>
</dbReference>
<protein>
    <submittedName>
        <fullName evidence="4">Pullulanase</fullName>
    </submittedName>
</protein>
<dbReference type="GO" id="GO:0005975">
    <property type="term" value="P:carbohydrate metabolic process"/>
    <property type="evidence" value="ECO:0007669"/>
    <property type="project" value="InterPro"/>
</dbReference>
<dbReference type="SUPFAM" id="SSF51445">
    <property type="entry name" value="(Trans)glycosidases"/>
    <property type="match status" value="1"/>
</dbReference>
<dbReference type="PANTHER" id="PTHR43002">
    <property type="entry name" value="GLYCOGEN DEBRANCHING ENZYME"/>
    <property type="match status" value="1"/>
</dbReference>
<dbReference type="AlphaFoldDB" id="A0A150WSY3"/>
<dbReference type="SUPFAM" id="SSF51011">
    <property type="entry name" value="Glycosyl hydrolase domain"/>
    <property type="match status" value="1"/>
</dbReference>
<name>A0A150WSY3_BDEBC</name>
<dbReference type="Pfam" id="PF02922">
    <property type="entry name" value="CBM_48"/>
    <property type="match status" value="1"/>
</dbReference>
<gene>
    <name evidence="4" type="ORF">AZI86_04975</name>
</gene>
<comment type="caution">
    <text evidence="4">The sequence shown here is derived from an EMBL/GenBank/DDBJ whole genome shotgun (WGS) entry which is preliminary data.</text>
</comment>
<feature type="domain" description="Alpha-1,6-glucosidases pullulanase-type C-terminal" evidence="3">
    <location>
        <begin position="712"/>
        <end position="864"/>
    </location>
</feature>
<dbReference type="InterPro" id="IPR014756">
    <property type="entry name" value="Ig_E-set"/>
</dbReference>
<dbReference type="CDD" id="cd02860">
    <property type="entry name" value="E_set_Pullulanase"/>
    <property type="match status" value="1"/>
</dbReference>
<evidence type="ECO:0000313" key="5">
    <source>
        <dbReference type="Proteomes" id="UP000075320"/>
    </source>
</evidence>
<evidence type="ECO:0000259" key="2">
    <source>
        <dbReference type="Pfam" id="PF02922"/>
    </source>
</evidence>
<dbReference type="InterPro" id="IPR013780">
    <property type="entry name" value="Glyco_hydro_b"/>
</dbReference>
<dbReference type="InterPro" id="IPR024561">
    <property type="entry name" value="Pullul_strch_C"/>
</dbReference>
<dbReference type="Gene3D" id="2.60.40.1180">
    <property type="entry name" value="Golgi alpha-mannosidase II"/>
    <property type="match status" value="1"/>
</dbReference>